<dbReference type="PANTHER" id="PTHR23416">
    <property type="entry name" value="SIALIC ACID SYNTHASE-RELATED"/>
    <property type="match status" value="1"/>
</dbReference>
<accession>A0ABY7GLF1</accession>
<dbReference type="CDD" id="cd05825">
    <property type="entry name" value="LbH_wcaF_like"/>
    <property type="match status" value="1"/>
</dbReference>
<dbReference type="InterPro" id="IPR011004">
    <property type="entry name" value="Trimer_LpxA-like_sf"/>
</dbReference>
<keyword evidence="4" id="KW-1185">Reference proteome</keyword>
<dbReference type="Pfam" id="PF00132">
    <property type="entry name" value="Hexapep"/>
    <property type="match status" value="1"/>
</dbReference>
<dbReference type="EMBL" id="CP113517">
    <property type="protein sequence ID" value="WAR45340.1"/>
    <property type="molecule type" value="Genomic_DNA"/>
</dbReference>
<keyword evidence="2" id="KW-0808">Transferase</keyword>
<sequence>MLDRNRVVYQKLSKSNKLTRIIWNITWLTLYRPSPIPFHFWRRFLLRLFGATIEEGVHPYPSAKIWAPWNLIMRKHSCLSHYVDCYSVDKIELGIHVTVSQYSYLCSASHDYTRTDMPLITAPIKIGNYAWVTADVFVGPGVTIGEGAVVGARSTVIRNVPPWTVVAGNPATPIKQRILNKEHS</sequence>
<dbReference type="SUPFAM" id="SSF51161">
    <property type="entry name" value="Trimeric LpxA-like enzymes"/>
    <property type="match status" value="1"/>
</dbReference>
<evidence type="ECO:0000256" key="2">
    <source>
        <dbReference type="ARBA" id="ARBA00022679"/>
    </source>
</evidence>
<organism evidence="3 4">
    <name type="scientific">Methylomonas rapida</name>
    <dbReference type="NCBI Taxonomy" id="2963939"/>
    <lineage>
        <taxon>Bacteria</taxon>
        <taxon>Pseudomonadati</taxon>
        <taxon>Pseudomonadota</taxon>
        <taxon>Gammaproteobacteria</taxon>
        <taxon>Methylococcales</taxon>
        <taxon>Methylococcaceae</taxon>
        <taxon>Methylomonas</taxon>
    </lineage>
</organism>
<protein>
    <submittedName>
        <fullName evidence="3">Colanic acid biosynthesis acetyltransferase</fullName>
    </submittedName>
</protein>
<evidence type="ECO:0000256" key="1">
    <source>
        <dbReference type="ARBA" id="ARBA00007274"/>
    </source>
</evidence>
<dbReference type="Proteomes" id="UP001162780">
    <property type="component" value="Chromosome"/>
</dbReference>
<dbReference type="InterPro" id="IPR001451">
    <property type="entry name" value="Hexapep"/>
</dbReference>
<dbReference type="Gene3D" id="2.160.10.10">
    <property type="entry name" value="Hexapeptide repeat proteins"/>
    <property type="match status" value="1"/>
</dbReference>
<evidence type="ECO:0000313" key="3">
    <source>
        <dbReference type="EMBL" id="WAR45340.1"/>
    </source>
</evidence>
<proteinExistence type="inferred from homology"/>
<dbReference type="PANTHER" id="PTHR23416:SF23">
    <property type="entry name" value="ACETYLTRANSFERASE C18B11.09C-RELATED"/>
    <property type="match status" value="1"/>
</dbReference>
<dbReference type="InterPro" id="IPR051159">
    <property type="entry name" value="Hexapeptide_acetyltransf"/>
</dbReference>
<gene>
    <name evidence="3" type="ORF">NM686_002170</name>
</gene>
<dbReference type="RefSeq" id="WP_255190313.1">
    <property type="nucleotide sequence ID" value="NZ_CP113517.1"/>
</dbReference>
<comment type="similarity">
    <text evidence="1">Belongs to the transferase hexapeptide repeat family.</text>
</comment>
<reference evidence="3" key="1">
    <citation type="submission" date="2022-11" db="EMBL/GenBank/DDBJ databases">
        <title>Methylomonas rapida sp. nov., Carotenoid-Producing Obligate Methanotrophs with High Growth Characteristics and Biotechnological Potential.</title>
        <authorList>
            <person name="Tikhonova E.N."/>
            <person name="Suleimanov R.Z."/>
            <person name="Miroshnikov K."/>
            <person name="Oshkin I.Y."/>
            <person name="Belova S.E."/>
            <person name="Danilova O.V."/>
            <person name="Ashikhmin A."/>
            <person name="Konopkin A."/>
            <person name="But S.Y."/>
            <person name="Khmelenina V.N."/>
            <person name="Kuznetsov N."/>
            <person name="Pimenov N.V."/>
            <person name="Dedysh S.N."/>
        </authorList>
    </citation>
    <scope>NUCLEOTIDE SEQUENCE</scope>
    <source>
        <strain evidence="3">MP1</strain>
    </source>
</reference>
<name>A0ABY7GLF1_9GAMM</name>
<evidence type="ECO:0000313" key="4">
    <source>
        <dbReference type="Proteomes" id="UP001162780"/>
    </source>
</evidence>